<gene>
    <name evidence="2" type="ORF">SAMN05444340_11676</name>
</gene>
<evidence type="ECO:0000313" key="2">
    <source>
        <dbReference type="EMBL" id="SDY73999.1"/>
    </source>
</evidence>
<dbReference type="RefSeq" id="WP_089884961.1">
    <property type="nucleotide sequence ID" value="NZ_FNPF01000016.1"/>
</dbReference>
<dbReference type="Proteomes" id="UP000199286">
    <property type="component" value="Unassembled WGS sequence"/>
</dbReference>
<dbReference type="AlphaFoldDB" id="A0A1H3MCT5"/>
<reference evidence="2 3" key="1">
    <citation type="submission" date="2016-10" db="EMBL/GenBank/DDBJ databases">
        <authorList>
            <person name="de Groot N.N."/>
        </authorList>
    </citation>
    <scope>NUCLEOTIDE SEQUENCE [LARGE SCALE GENOMIC DNA]</scope>
    <source>
        <strain evidence="2 3">DSM 26880</strain>
    </source>
</reference>
<organism evidence="2 3">
    <name type="scientific">Citreimonas salinaria</name>
    <dbReference type="NCBI Taxonomy" id="321339"/>
    <lineage>
        <taxon>Bacteria</taxon>
        <taxon>Pseudomonadati</taxon>
        <taxon>Pseudomonadota</taxon>
        <taxon>Alphaproteobacteria</taxon>
        <taxon>Rhodobacterales</taxon>
        <taxon>Roseobacteraceae</taxon>
        <taxon>Citreimonas</taxon>
    </lineage>
</organism>
<accession>A0A1H3MCT5</accession>
<evidence type="ECO:0008006" key="4">
    <source>
        <dbReference type="Google" id="ProtNLM"/>
    </source>
</evidence>
<keyword evidence="3" id="KW-1185">Reference proteome</keyword>
<evidence type="ECO:0000256" key="1">
    <source>
        <dbReference type="SAM" id="SignalP"/>
    </source>
</evidence>
<dbReference type="EMBL" id="FNPF01000016">
    <property type="protein sequence ID" value="SDY73999.1"/>
    <property type="molecule type" value="Genomic_DNA"/>
</dbReference>
<dbReference type="STRING" id="321339.SAMN05444340_11676"/>
<protein>
    <recommendedName>
        <fullName evidence="4">MetA-pathway of phenol degradation</fullName>
    </recommendedName>
</protein>
<sequence>MRLRILLTWAMLAGLYASIAQAGAWPRDKGSLFAAATVRLAWPQDIATWTSTDPTQVYRTIYVEYGLTSEVTVGLDLGRAVSGAGKTVAFVQYPLRQRDTGPAIAAQMGFGRIAETQIVRPGLSVGWSLPHGWLSFDGVAEIGLEDGAIDYKLDITWGRNLRRDAKLIVQLQTGDTQTDEPFARLAPSFVIPINSRLRLESGVAWGVAGDTSMGVTAGLWSEF</sequence>
<feature type="signal peptide" evidence="1">
    <location>
        <begin position="1"/>
        <end position="22"/>
    </location>
</feature>
<feature type="chain" id="PRO_5011535897" description="MetA-pathway of phenol degradation" evidence="1">
    <location>
        <begin position="23"/>
        <end position="223"/>
    </location>
</feature>
<name>A0A1H3MCT5_9RHOB</name>
<evidence type="ECO:0000313" key="3">
    <source>
        <dbReference type="Proteomes" id="UP000199286"/>
    </source>
</evidence>
<keyword evidence="1" id="KW-0732">Signal</keyword>
<dbReference type="OrthoDB" id="7857490at2"/>
<proteinExistence type="predicted"/>